<evidence type="ECO:0000259" key="14">
    <source>
        <dbReference type="PROSITE" id="PS50157"/>
    </source>
</evidence>
<evidence type="ECO:0000256" key="9">
    <source>
        <dbReference type="ARBA" id="ARBA00023163"/>
    </source>
</evidence>
<evidence type="ECO:0000256" key="5">
    <source>
        <dbReference type="ARBA" id="ARBA00022771"/>
    </source>
</evidence>
<feature type="domain" description="C2H2-type" evidence="14">
    <location>
        <begin position="435"/>
        <end position="462"/>
    </location>
</feature>
<keyword evidence="9" id="KW-0804">Transcription</keyword>
<feature type="compositionally biased region" description="Basic and acidic residues" evidence="12">
    <location>
        <begin position="551"/>
        <end position="566"/>
    </location>
</feature>
<dbReference type="FunFam" id="3.30.160.60:FF:001270">
    <property type="entry name" value="zinc finger protein 583 isoform X1"/>
    <property type="match status" value="1"/>
</dbReference>
<organism evidence="15 16">
    <name type="scientific">Leptobrachium leishanense</name>
    <name type="common">Leishan spiny toad</name>
    <dbReference type="NCBI Taxonomy" id="445787"/>
    <lineage>
        <taxon>Eukaryota</taxon>
        <taxon>Metazoa</taxon>
        <taxon>Chordata</taxon>
        <taxon>Craniata</taxon>
        <taxon>Vertebrata</taxon>
        <taxon>Euteleostomi</taxon>
        <taxon>Amphibia</taxon>
        <taxon>Batrachia</taxon>
        <taxon>Anura</taxon>
        <taxon>Pelobatoidea</taxon>
        <taxon>Megophryidae</taxon>
        <taxon>Leptobrachium</taxon>
    </lineage>
</organism>
<comment type="similarity">
    <text evidence="2">Belongs to the krueppel C2H2-type zinc-finger protein family.</text>
</comment>
<dbReference type="PANTHER" id="PTHR24399:SF31">
    <property type="entry name" value="ZINC FINGER PROTEIN PLAGL1"/>
    <property type="match status" value="1"/>
</dbReference>
<feature type="domain" description="C2H2-type" evidence="14">
    <location>
        <begin position="463"/>
        <end position="490"/>
    </location>
</feature>
<name>A0A8C5MKS7_9ANUR</name>
<evidence type="ECO:0000313" key="16">
    <source>
        <dbReference type="Proteomes" id="UP000694569"/>
    </source>
</evidence>
<proteinExistence type="inferred from homology"/>
<dbReference type="FunFam" id="3.30.160.60:FF:000060">
    <property type="entry name" value="zinc finger protein 436"/>
    <property type="match status" value="1"/>
</dbReference>
<dbReference type="GO" id="GO:0001228">
    <property type="term" value="F:DNA-binding transcription activator activity, RNA polymerase II-specific"/>
    <property type="evidence" value="ECO:0007669"/>
    <property type="project" value="TreeGrafter"/>
</dbReference>
<keyword evidence="8" id="KW-0238">DNA-binding</keyword>
<keyword evidence="6" id="KW-0862">Zinc</keyword>
<feature type="chain" id="PRO_5034682733" description="C2H2-type domain-containing protein" evidence="13">
    <location>
        <begin position="21"/>
        <end position="579"/>
    </location>
</feature>
<evidence type="ECO:0000313" key="15">
    <source>
        <dbReference type="Ensembl" id="ENSLLEP00000014690.1"/>
    </source>
</evidence>
<dbReference type="Ensembl" id="ENSLLET00000015263.1">
    <property type="protein sequence ID" value="ENSLLEP00000014690.1"/>
    <property type="gene ID" value="ENSLLEG00000009318.1"/>
</dbReference>
<accession>A0A8C5MKS7</accession>
<dbReference type="FunFam" id="3.30.160.60:FF:000012">
    <property type="entry name" value="RB-associated KRAB zinc finger protein-like"/>
    <property type="match status" value="1"/>
</dbReference>
<dbReference type="FunFam" id="3.30.160.60:FF:000681">
    <property type="entry name" value="zinc finger protein 205 isoform X1"/>
    <property type="match status" value="1"/>
</dbReference>
<keyword evidence="5 11" id="KW-0863">Zinc-finger</keyword>
<dbReference type="InterPro" id="IPR013087">
    <property type="entry name" value="Znf_C2H2_type"/>
</dbReference>
<evidence type="ECO:0000256" key="8">
    <source>
        <dbReference type="ARBA" id="ARBA00023125"/>
    </source>
</evidence>
<evidence type="ECO:0000256" key="11">
    <source>
        <dbReference type="PROSITE-ProRule" id="PRU00042"/>
    </source>
</evidence>
<dbReference type="FunFam" id="3.30.160.60:FF:000358">
    <property type="entry name" value="zinc finger protein 24"/>
    <property type="match status" value="1"/>
</dbReference>
<dbReference type="GeneTree" id="ENSGT01150000286944"/>
<evidence type="ECO:0000256" key="7">
    <source>
        <dbReference type="ARBA" id="ARBA00023015"/>
    </source>
</evidence>
<evidence type="ECO:0000256" key="6">
    <source>
        <dbReference type="ARBA" id="ARBA00022833"/>
    </source>
</evidence>
<dbReference type="GO" id="GO:0001227">
    <property type="term" value="F:DNA-binding transcription repressor activity, RNA polymerase II-specific"/>
    <property type="evidence" value="ECO:0007669"/>
    <property type="project" value="TreeGrafter"/>
</dbReference>
<keyword evidence="3" id="KW-0479">Metal-binding</keyword>
<evidence type="ECO:0000256" key="10">
    <source>
        <dbReference type="ARBA" id="ARBA00023242"/>
    </source>
</evidence>
<dbReference type="InterPro" id="IPR036051">
    <property type="entry name" value="KRAB_dom_sf"/>
</dbReference>
<feature type="signal peptide" evidence="13">
    <location>
        <begin position="1"/>
        <end position="20"/>
    </location>
</feature>
<dbReference type="GO" id="GO:0002682">
    <property type="term" value="P:regulation of immune system process"/>
    <property type="evidence" value="ECO:0007669"/>
    <property type="project" value="TreeGrafter"/>
</dbReference>
<dbReference type="SUPFAM" id="SSF57667">
    <property type="entry name" value="beta-beta-alpha zinc fingers"/>
    <property type="match status" value="3"/>
</dbReference>
<dbReference type="GO" id="GO:0000978">
    <property type="term" value="F:RNA polymerase II cis-regulatory region sequence-specific DNA binding"/>
    <property type="evidence" value="ECO:0007669"/>
    <property type="project" value="TreeGrafter"/>
</dbReference>
<feature type="domain" description="C2H2-type" evidence="14">
    <location>
        <begin position="491"/>
        <end position="518"/>
    </location>
</feature>
<feature type="region of interest" description="Disordered" evidence="12">
    <location>
        <begin position="260"/>
        <end position="282"/>
    </location>
</feature>
<keyword evidence="4" id="KW-0677">Repeat</keyword>
<dbReference type="Pfam" id="PF00096">
    <property type="entry name" value="zf-C2H2"/>
    <property type="match status" value="5"/>
</dbReference>
<evidence type="ECO:0000256" key="3">
    <source>
        <dbReference type="ARBA" id="ARBA00022723"/>
    </source>
</evidence>
<dbReference type="PROSITE" id="PS00028">
    <property type="entry name" value="ZINC_FINGER_C2H2_1"/>
    <property type="match status" value="5"/>
</dbReference>
<dbReference type="GO" id="GO:0008270">
    <property type="term" value="F:zinc ion binding"/>
    <property type="evidence" value="ECO:0007669"/>
    <property type="project" value="UniProtKB-KW"/>
</dbReference>
<reference evidence="15" key="1">
    <citation type="submission" date="2025-08" db="UniProtKB">
        <authorList>
            <consortium name="Ensembl"/>
        </authorList>
    </citation>
    <scope>IDENTIFICATION</scope>
</reference>
<keyword evidence="7" id="KW-0805">Transcription regulation</keyword>
<dbReference type="InterPro" id="IPR036236">
    <property type="entry name" value="Znf_C2H2_sf"/>
</dbReference>
<comment type="subcellular location">
    <subcellularLocation>
        <location evidence="1">Nucleus</location>
    </subcellularLocation>
</comment>
<evidence type="ECO:0000256" key="12">
    <source>
        <dbReference type="SAM" id="MobiDB-lite"/>
    </source>
</evidence>
<keyword evidence="10" id="KW-0539">Nucleus</keyword>
<keyword evidence="13" id="KW-0732">Signal</keyword>
<evidence type="ECO:0000256" key="2">
    <source>
        <dbReference type="ARBA" id="ARBA00006991"/>
    </source>
</evidence>
<dbReference type="PROSITE" id="PS50157">
    <property type="entry name" value="ZINC_FINGER_C2H2_2"/>
    <property type="match status" value="5"/>
</dbReference>
<dbReference type="Gene3D" id="3.30.160.60">
    <property type="entry name" value="Classic Zinc Finger"/>
    <property type="match status" value="5"/>
</dbReference>
<reference evidence="15" key="2">
    <citation type="submission" date="2025-09" db="UniProtKB">
        <authorList>
            <consortium name="Ensembl"/>
        </authorList>
    </citation>
    <scope>IDENTIFICATION</scope>
</reference>
<protein>
    <recommendedName>
        <fullName evidence="14">C2H2-type domain-containing protein</fullName>
    </recommendedName>
</protein>
<dbReference type="Proteomes" id="UP000694569">
    <property type="component" value="Unplaced"/>
</dbReference>
<evidence type="ECO:0000256" key="4">
    <source>
        <dbReference type="ARBA" id="ARBA00022737"/>
    </source>
</evidence>
<dbReference type="GO" id="GO:0005654">
    <property type="term" value="C:nucleoplasm"/>
    <property type="evidence" value="ECO:0007669"/>
    <property type="project" value="TreeGrafter"/>
</dbReference>
<dbReference type="AlphaFoldDB" id="A0A8C5MKS7"/>
<sequence length="579" mass="67116">MHCIIFLYRIILTNVPILLAPPMRNPTHSDAMNKEREHEVGERILDLTLEILFLVTGEDYIIVKKPRDYDTQITHSHESGSIRTCVTSMEPPTPQLLNEQKILELSNQIIRLLTGEVPIRCEDVTVHLSMEEWEYVERHKELYEDIIMEDLQPLGTLNSTKANSLSFEAQVSSSFPTRQEKRPHEVRVRAEPPMDAQQGIRNIPEAPRLWGEGHLPDVCGTTEQVQVELRTSAHIKEEPEPWEEAGFTSSDIYLTTERGQREYPSSDIKREPASSDVELTDTGMFPPIGHTPREYLSAQPEEEPTLFDSDLYPPIEARQLEYICHVMEGLPSHEDRPLVEPTEYPLFAFAEYGNVPMETQQVVKYQGWSQEPKTYSCSNMGKYIYHKTPFQSGVDVQRRLHHEKTLHSCPECGKCFNQKSVLVRHLRIHTGEKPYSCCECGKSFRQKAVLVRHQKIHTSGKPYSCSECWKFFSYESDLLRHQDVHNLRKDHACSECGKFFRHQSDLKRHQRMHTGEKPFSCFKCGKCFTQKSNLVKHLSVHVQQTPQPSQDHARRPTQKLDHKKDFSRHTFTSNDVRIY</sequence>
<feature type="domain" description="C2H2-type" evidence="14">
    <location>
        <begin position="519"/>
        <end position="546"/>
    </location>
</feature>
<keyword evidence="16" id="KW-1185">Reference proteome</keyword>
<feature type="region of interest" description="Disordered" evidence="12">
    <location>
        <begin position="542"/>
        <end position="566"/>
    </location>
</feature>
<dbReference type="SMART" id="SM00355">
    <property type="entry name" value="ZnF_C2H2"/>
    <property type="match status" value="5"/>
</dbReference>
<feature type="domain" description="C2H2-type" evidence="14">
    <location>
        <begin position="407"/>
        <end position="434"/>
    </location>
</feature>
<dbReference type="PANTHER" id="PTHR24399">
    <property type="entry name" value="ZINC FINGER AND BTB DOMAIN-CONTAINING"/>
    <property type="match status" value="1"/>
</dbReference>
<dbReference type="SUPFAM" id="SSF109640">
    <property type="entry name" value="KRAB domain (Kruppel-associated box)"/>
    <property type="match status" value="1"/>
</dbReference>
<dbReference type="Gene3D" id="6.10.140.140">
    <property type="match status" value="1"/>
</dbReference>
<evidence type="ECO:0000256" key="13">
    <source>
        <dbReference type="SAM" id="SignalP"/>
    </source>
</evidence>
<dbReference type="GO" id="GO:0001817">
    <property type="term" value="P:regulation of cytokine production"/>
    <property type="evidence" value="ECO:0007669"/>
    <property type="project" value="TreeGrafter"/>
</dbReference>
<evidence type="ECO:0000256" key="1">
    <source>
        <dbReference type="ARBA" id="ARBA00004123"/>
    </source>
</evidence>